<protein>
    <submittedName>
        <fullName evidence="5">Serine-rich coiled-coil domain-containing protein 2-like</fullName>
    </submittedName>
</protein>
<dbReference type="GO" id="GO:0008017">
    <property type="term" value="F:microtubule binding"/>
    <property type="evidence" value="ECO:0007669"/>
    <property type="project" value="TreeGrafter"/>
</dbReference>
<dbReference type="PANTHER" id="PTHR22461">
    <property type="entry name" value="SERINE-RICH COILED-COIL DOMAIN-CONTAINING PROTEIN 2-RELATED"/>
    <property type="match status" value="1"/>
</dbReference>
<gene>
    <name evidence="5" type="ORF">IRJ41_000801</name>
</gene>
<dbReference type="PANTHER" id="PTHR22461:SF2">
    <property type="entry name" value="SERINE-RICH COILED-COIL DOMAIN-CONTAINING PROTEIN 2"/>
    <property type="match status" value="1"/>
</dbReference>
<dbReference type="InterPro" id="IPR029627">
    <property type="entry name" value="CCSER"/>
</dbReference>
<evidence type="ECO:0000313" key="6">
    <source>
        <dbReference type="Proteomes" id="UP001059041"/>
    </source>
</evidence>
<sequence>MERNSLKQLSMVSRLPKFASRPPGTTITSLPQGSALPVSSVGCKSAPLGGEHSVTCVPSLKWRKCEEGNKFQHTDSLEETSLIACPQPVVMAIQKPSSATVKCKTVVPTAQSSATKSVPQANKTYPQRNTPKCLSTRHSLYNGTATLNGMTGVKGRNGSCSSGSGLGHSSQPRTLDNPLSLSNDSLKSASKENIVRSQSFTHFKRAASPAHPPMTRSFSFNKATELANEIPRPLAQSPVARSPLIQPNPVLTGEKSSKFGFLRPPGSTSGGSKPMVTMKKSLLPSFSSNKPSSLSYRLTRPSLTKYRGTVGARADQNEEEVSKKNKDSENCFDRTSKVESAETTMDKTPYEAEIEHRLGPSLDVLEDMSFSSSSSLEHNDTSEEYMDDFDNLGNGGEILLLSVHKEGLDVPGLHEDDSVLITKCNEDSSAASLHSFLSETVDWAGMGLTAGKDDFESKILSPVGDFPHGSSLDLSPSVSSGGTYMWDEEGMEALGGSGHPCGSFDSDLNSIVNTDKLSLHECSETGGFSNQRRRRQQLWSRHDQFCRESRSGILQSFDGCQGQGLERSGSDHVTLDELTLNHMALECSSVKVQLLRLNTLLQMKEDGSVEEILEAQTPDSTDQCLLEEKVTLLLKEVQELKNELRNKEKMITELTQQMSSPVECHCRQESEGHSGSELQDKSNQTPWTHNGILFAPLLSSWQHPQRGSVRQCAPRHHRQRVERLVHYIRDTACLRYYKLPDSYPTSSTPMKDYQVQPLQRPIVTMWMPSLVTAH</sequence>
<keyword evidence="6" id="KW-1185">Reference proteome</keyword>
<feature type="region of interest" description="Disordered" evidence="4">
    <location>
        <begin position="145"/>
        <end position="190"/>
    </location>
</feature>
<feature type="region of interest" description="Disordered" evidence="4">
    <location>
        <begin position="310"/>
        <end position="345"/>
    </location>
</feature>
<keyword evidence="2 3" id="KW-0175">Coiled coil</keyword>
<dbReference type="GO" id="GO:0001578">
    <property type="term" value="P:microtubule bundle formation"/>
    <property type="evidence" value="ECO:0007669"/>
    <property type="project" value="TreeGrafter"/>
</dbReference>
<evidence type="ECO:0000256" key="3">
    <source>
        <dbReference type="SAM" id="Coils"/>
    </source>
</evidence>
<dbReference type="EMBL" id="JAFHDT010000018">
    <property type="protein sequence ID" value="KAI7796547.1"/>
    <property type="molecule type" value="Genomic_DNA"/>
</dbReference>
<accession>A0A9W7WD00</accession>
<feature type="compositionally biased region" description="Basic and acidic residues" evidence="4">
    <location>
        <begin position="665"/>
        <end position="680"/>
    </location>
</feature>
<evidence type="ECO:0000256" key="4">
    <source>
        <dbReference type="SAM" id="MobiDB-lite"/>
    </source>
</evidence>
<organism evidence="5 6">
    <name type="scientific">Triplophysa rosa</name>
    <name type="common">Cave loach</name>
    <dbReference type="NCBI Taxonomy" id="992332"/>
    <lineage>
        <taxon>Eukaryota</taxon>
        <taxon>Metazoa</taxon>
        <taxon>Chordata</taxon>
        <taxon>Craniata</taxon>
        <taxon>Vertebrata</taxon>
        <taxon>Euteleostomi</taxon>
        <taxon>Actinopterygii</taxon>
        <taxon>Neopterygii</taxon>
        <taxon>Teleostei</taxon>
        <taxon>Ostariophysi</taxon>
        <taxon>Cypriniformes</taxon>
        <taxon>Nemacheilidae</taxon>
        <taxon>Triplophysa</taxon>
    </lineage>
</organism>
<evidence type="ECO:0000256" key="1">
    <source>
        <dbReference type="ARBA" id="ARBA00010949"/>
    </source>
</evidence>
<feature type="region of interest" description="Disordered" evidence="4">
    <location>
        <begin position="248"/>
        <end position="275"/>
    </location>
</feature>
<feature type="coiled-coil region" evidence="3">
    <location>
        <begin position="627"/>
        <end position="657"/>
    </location>
</feature>
<feature type="region of interest" description="Disordered" evidence="4">
    <location>
        <begin position="665"/>
        <end position="685"/>
    </location>
</feature>
<evidence type="ECO:0000313" key="5">
    <source>
        <dbReference type="EMBL" id="KAI7796547.1"/>
    </source>
</evidence>
<name>A0A9W7WD00_TRIRA</name>
<evidence type="ECO:0000256" key="2">
    <source>
        <dbReference type="ARBA" id="ARBA00023054"/>
    </source>
</evidence>
<feature type="region of interest" description="Disordered" evidence="4">
    <location>
        <begin position="117"/>
        <end position="136"/>
    </location>
</feature>
<dbReference type="GO" id="GO:0015630">
    <property type="term" value="C:microtubule cytoskeleton"/>
    <property type="evidence" value="ECO:0007669"/>
    <property type="project" value="TreeGrafter"/>
</dbReference>
<dbReference type="AlphaFoldDB" id="A0A9W7WD00"/>
<comment type="caution">
    <text evidence="5">The sequence shown here is derived from an EMBL/GenBank/DDBJ whole genome shotgun (WGS) entry which is preliminary data.</text>
</comment>
<proteinExistence type="inferred from homology"/>
<comment type="similarity">
    <text evidence="1">Belongs to the CCSER family.</text>
</comment>
<dbReference type="Proteomes" id="UP001059041">
    <property type="component" value="Linkage Group LG18"/>
</dbReference>
<reference evidence="5" key="1">
    <citation type="submission" date="2021-02" db="EMBL/GenBank/DDBJ databases">
        <title>Comparative genomics reveals that relaxation of natural selection precedes convergent phenotypic evolution of cavefish.</title>
        <authorList>
            <person name="Peng Z."/>
        </authorList>
    </citation>
    <scope>NUCLEOTIDE SEQUENCE</scope>
    <source>
        <tissue evidence="5">Muscle</tissue>
    </source>
</reference>
<feature type="compositionally biased region" description="Low complexity" evidence="4">
    <location>
        <begin position="156"/>
        <end position="188"/>
    </location>
</feature>
<feature type="compositionally biased region" description="Basic and acidic residues" evidence="4">
    <location>
        <begin position="320"/>
        <end position="345"/>
    </location>
</feature>